<feature type="transmembrane region" description="Helical" evidence="2">
    <location>
        <begin position="52"/>
        <end position="71"/>
    </location>
</feature>
<dbReference type="PANTHER" id="PTHR11206">
    <property type="entry name" value="MULTIDRUG RESISTANCE PROTEIN"/>
    <property type="match status" value="1"/>
</dbReference>
<dbReference type="InterPro" id="IPR002528">
    <property type="entry name" value="MATE_fam"/>
</dbReference>
<keyword evidence="4" id="KW-1185">Reference proteome</keyword>
<dbReference type="EMBL" id="JALJOU010000056">
    <property type="protein sequence ID" value="KAK9827634.1"/>
    <property type="molecule type" value="Genomic_DNA"/>
</dbReference>
<evidence type="ECO:0000256" key="1">
    <source>
        <dbReference type="ARBA" id="ARBA00010199"/>
    </source>
</evidence>
<dbReference type="Pfam" id="PF01554">
    <property type="entry name" value="MatE"/>
    <property type="match status" value="1"/>
</dbReference>
<dbReference type="GO" id="GO:0016020">
    <property type="term" value="C:membrane"/>
    <property type="evidence" value="ECO:0007669"/>
    <property type="project" value="InterPro"/>
</dbReference>
<dbReference type="GO" id="GO:0042910">
    <property type="term" value="F:xenobiotic transmembrane transporter activity"/>
    <property type="evidence" value="ECO:0007669"/>
    <property type="project" value="InterPro"/>
</dbReference>
<comment type="caution">
    <text evidence="3">The sequence shown here is derived from an EMBL/GenBank/DDBJ whole genome shotgun (WGS) entry which is preliminary data.</text>
</comment>
<gene>
    <name evidence="3" type="ORF">WJX81_001631</name>
</gene>
<evidence type="ECO:0000256" key="2">
    <source>
        <dbReference type="SAM" id="Phobius"/>
    </source>
</evidence>
<evidence type="ECO:0000313" key="4">
    <source>
        <dbReference type="Proteomes" id="UP001445335"/>
    </source>
</evidence>
<reference evidence="3 4" key="1">
    <citation type="journal article" date="2024" name="Nat. Commun.">
        <title>Phylogenomics reveals the evolutionary origins of lichenization in chlorophyte algae.</title>
        <authorList>
            <person name="Puginier C."/>
            <person name="Libourel C."/>
            <person name="Otte J."/>
            <person name="Skaloud P."/>
            <person name="Haon M."/>
            <person name="Grisel S."/>
            <person name="Petersen M."/>
            <person name="Berrin J.G."/>
            <person name="Delaux P.M."/>
            <person name="Dal Grande F."/>
            <person name="Keller J."/>
        </authorList>
    </citation>
    <scope>NUCLEOTIDE SEQUENCE [LARGE SCALE GENOMIC DNA]</scope>
    <source>
        <strain evidence="3 4">SAG 245.80</strain>
    </source>
</reference>
<feature type="transmembrane region" description="Helical" evidence="2">
    <location>
        <begin position="275"/>
        <end position="296"/>
    </location>
</feature>
<feature type="transmembrane region" description="Helical" evidence="2">
    <location>
        <begin position="18"/>
        <end position="40"/>
    </location>
</feature>
<proteinExistence type="inferred from homology"/>
<feature type="transmembrane region" description="Helical" evidence="2">
    <location>
        <begin position="209"/>
        <end position="227"/>
    </location>
</feature>
<organism evidence="3 4">
    <name type="scientific">Elliptochloris bilobata</name>
    <dbReference type="NCBI Taxonomy" id="381761"/>
    <lineage>
        <taxon>Eukaryota</taxon>
        <taxon>Viridiplantae</taxon>
        <taxon>Chlorophyta</taxon>
        <taxon>core chlorophytes</taxon>
        <taxon>Trebouxiophyceae</taxon>
        <taxon>Trebouxiophyceae incertae sedis</taxon>
        <taxon>Elliptochloris clade</taxon>
        <taxon>Elliptochloris</taxon>
    </lineage>
</organism>
<name>A0AAW1R205_9CHLO</name>
<evidence type="ECO:0000313" key="3">
    <source>
        <dbReference type="EMBL" id="KAK9827634.1"/>
    </source>
</evidence>
<keyword evidence="2" id="KW-0472">Membrane</keyword>
<keyword evidence="2" id="KW-0812">Transmembrane</keyword>
<feature type="transmembrane region" description="Helical" evidence="2">
    <location>
        <begin position="178"/>
        <end position="197"/>
    </location>
</feature>
<keyword evidence="2" id="KW-1133">Transmembrane helix</keyword>
<accession>A0AAW1R205</accession>
<protein>
    <submittedName>
        <fullName evidence="3">Uncharacterized protein</fullName>
    </submittedName>
</protein>
<feature type="transmembrane region" description="Helical" evidence="2">
    <location>
        <begin position="247"/>
        <end position="268"/>
    </location>
</feature>
<dbReference type="GO" id="GO:0015297">
    <property type="term" value="F:antiporter activity"/>
    <property type="evidence" value="ECO:0007669"/>
    <property type="project" value="InterPro"/>
</dbReference>
<dbReference type="Proteomes" id="UP001445335">
    <property type="component" value="Unassembled WGS sequence"/>
</dbReference>
<comment type="similarity">
    <text evidence="1">Belongs to the multi antimicrobial extrusion (MATE) (TC 2.A.66.1) family.</text>
</comment>
<sequence length="314" mass="33443">MHAQGICGETYLLAQNSVLPPMLACLAATLLAPLYSWLLVFCSGMGVHRAAVACDLISATNAALLFGYLVLRERRLAGTPQQTWQGWSRECWRGWGAYLRIAEPSITMTAGECSAAAMILLAGMLPDPQTAVDIMGISHVLSSGLFMVPMGLSGAVSARVANELGAGDGLRAQSAVRASAVLVVAVMLVFSTIVLALRQVYGWVFSEDAEVVTTLAQILVFVAVAIVGDGVNAVQSGVVRGARRQNWAAATNLLVYWVLGVPLAVWLASRLRLGVFGLWGGLVVIMCLQGMLMTVLESFFDWRLEASRACQLVG</sequence>
<dbReference type="AlphaFoldDB" id="A0AAW1R205"/>